<accession>A0AA40D161</accession>
<name>A0AA40D161_9PEZI</name>
<organism evidence="4 5">
    <name type="scientific">Cercophora samala</name>
    <dbReference type="NCBI Taxonomy" id="330535"/>
    <lineage>
        <taxon>Eukaryota</taxon>
        <taxon>Fungi</taxon>
        <taxon>Dikarya</taxon>
        <taxon>Ascomycota</taxon>
        <taxon>Pezizomycotina</taxon>
        <taxon>Sordariomycetes</taxon>
        <taxon>Sordariomycetidae</taxon>
        <taxon>Sordariales</taxon>
        <taxon>Lasiosphaeriaceae</taxon>
        <taxon>Cercophora</taxon>
    </lineage>
</organism>
<dbReference type="Pfam" id="PF05057">
    <property type="entry name" value="DUF676"/>
    <property type="match status" value="1"/>
</dbReference>
<feature type="compositionally biased region" description="Polar residues" evidence="2">
    <location>
        <begin position="22"/>
        <end position="51"/>
    </location>
</feature>
<dbReference type="PANTHER" id="PTHR48182">
    <property type="entry name" value="PROTEIN SERAC1"/>
    <property type="match status" value="1"/>
</dbReference>
<keyword evidence="5" id="KW-1185">Reference proteome</keyword>
<feature type="compositionally biased region" description="Polar residues" evidence="2">
    <location>
        <begin position="103"/>
        <end position="114"/>
    </location>
</feature>
<feature type="domain" description="DUF676" evidence="3">
    <location>
        <begin position="166"/>
        <end position="303"/>
    </location>
</feature>
<evidence type="ECO:0000256" key="2">
    <source>
        <dbReference type="SAM" id="MobiDB-lite"/>
    </source>
</evidence>
<feature type="compositionally biased region" description="Low complexity" evidence="2">
    <location>
        <begin position="70"/>
        <end position="79"/>
    </location>
</feature>
<comment type="caution">
    <text evidence="4">The sequence shown here is derived from an EMBL/GenBank/DDBJ whole genome shotgun (WGS) entry which is preliminary data.</text>
</comment>
<dbReference type="Gene3D" id="3.40.50.1820">
    <property type="entry name" value="alpha/beta hydrolase"/>
    <property type="match status" value="1"/>
</dbReference>
<feature type="region of interest" description="Disordered" evidence="2">
    <location>
        <begin position="1"/>
        <end position="138"/>
    </location>
</feature>
<reference evidence="4" key="1">
    <citation type="submission" date="2023-06" db="EMBL/GenBank/DDBJ databases">
        <title>Genome-scale phylogeny and comparative genomics of the fungal order Sordariales.</title>
        <authorList>
            <consortium name="Lawrence Berkeley National Laboratory"/>
            <person name="Hensen N."/>
            <person name="Bonometti L."/>
            <person name="Westerberg I."/>
            <person name="Brannstrom I.O."/>
            <person name="Guillou S."/>
            <person name="Cros-Aarteil S."/>
            <person name="Calhoun S."/>
            <person name="Haridas S."/>
            <person name="Kuo A."/>
            <person name="Mondo S."/>
            <person name="Pangilinan J."/>
            <person name="Riley R."/>
            <person name="Labutti K."/>
            <person name="Andreopoulos B."/>
            <person name="Lipzen A."/>
            <person name="Chen C."/>
            <person name="Yanf M."/>
            <person name="Daum C."/>
            <person name="Ng V."/>
            <person name="Clum A."/>
            <person name="Steindorff A."/>
            <person name="Ohm R."/>
            <person name="Martin F."/>
            <person name="Silar P."/>
            <person name="Natvig D."/>
            <person name="Lalanne C."/>
            <person name="Gautier V."/>
            <person name="Ament-Velasquez S.L."/>
            <person name="Kruys A."/>
            <person name="Hutchinson M.I."/>
            <person name="Powell A.J."/>
            <person name="Barry K."/>
            <person name="Miller A.N."/>
            <person name="Grigoriev I.V."/>
            <person name="Debuchy R."/>
            <person name="Gladieux P."/>
            <person name="Thoren M.H."/>
            <person name="Johannesson H."/>
        </authorList>
    </citation>
    <scope>NUCLEOTIDE SEQUENCE</scope>
    <source>
        <strain evidence="4">CBS 307.81</strain>
    </source>
</reference>
<sequence length="458" mass="49709">MDQSKPTSSKEAKSEARGLGETSVSLNPGDSSQKITSTANTDLKPNGTQLDPSIAGQPATQPIPNATHDTSSTTPGGPTKPEAQNPAVVAQAPHSSPNPSPTPQVQVASSNAASVLTDVKPKGSSGDTAKPKAPGGLPEFEHIEQKHLGLRQLVAPPETEDIDADVVFVHGICAHPYNTWRHKLTKTNWLDDKSMLPADLPKARILYFGYQSAWFGPNAVRQTVNTAADQLLNALMGRLREKCPERPIIFVAHCFGGLIVQRAFHIAHSHRSNFPGLIDAITGLIFLGTPHSGVDGNSSLSTQGDIYRAIVAAQVKTHLETLEAMTHNNQMLHGIVQDFNTVLKNEVKVKPHIYSFFEMYAANVGKIGGMANLPQEFVVTQSSATVYGHGSTGLNANHFNMNTFEDNEDANYDSVRQQIVRMVKFSRENQEKRKQEGKVVSEQGFGALVRTWTRMPES</sequence>
<evidence type="ECO:0000256" key="1">
    <source>
        <dbReference type="ARBA" id="ARBA00007920"/>
    </source>
</evidence>
<gene>
    <name evidence="4" type="ORF">QBC41DRAFT_331647</name>
</gene>
<dbReference type="InterPro" id="IPR052374">
    <property type="entry name" value="SERAC1"/>
</dbReference>
<evidence type="ECO:0000259" key="3">
    <source>
        <dbReference type="Pfam" id="PF05057"/>
    </source>
</evidence>
<feature type="compositionally biased region" description="Basic and acidic residues" evidence="2">
    <location>
        <begin position="8"/>
        <end position="18"/>
    </location>
</feature>
<comment type="similarity">
    <text evidence="1">Belongs to the putative lipase ROG1 family.</text>
</comment>
<dbReference type="InterPro" id="IPR029058">
    <property type="entry name" value="AB_hydrolase_fold"/>
</dbReference>
<dbReference type="AlphaFoldDB" id="A0AA40D161"/>
<dbReference type="EMBL" id="JAULSY010000189">
    <property type="protein sequence ID" value="KAK0659165.1"/>
    <property type="molecule type" value="Genomic_DNA"/>
</dbReference>
<evidence type="ECO:0000313" key="4">
    <source>
        <dbReference type="EMBL" id="KAK0659165.1"/>
    </source>
</evidence>
<dbReference type="InterPro" id="IPR007751">
    <property type="entry name" value="DUF676_lipase-like"/>
</dbReference>
<proteinExistence type="inferred from homology"/>
<dbReference type="PANTHER" id="PTHR48182:SF3">
    <property type="entry name" value="DUF676 DOMAIN-CONTAINING PROTEIN"/>
    <property type="match status" value="1"/>
</dbReference>
<feature type="compositionally biased region" description="Polar residues" evidence="2">
    <location>
        <begin position="58"/>
        <end position="69"/>
    </location>
</feature>
<dbReference type="Proteomes" id="UP001174997">
    <property type="component" value="Unassembled WGS sequence"/>
</dbReference>
<evidence type="ECO:0000313" key="5">
    <source>
        <dbReference type="Proteomes" id="UP001174997"/>
    </source>
</evidence>
<protein>
    <recommendedName>
        <fullName evidence="3">DUF676 domain-containing protein</fullName>
    </recommendedName>
</protein>
<dbReference type="SUPFAM" id="SSF53474">
    <property type="entry name" value="alpha/beta-Hydrolases"/>
    <property type="match status" value="1"/>
</dbReference>